<gene>
    <name evidence="3" type="ORF">RFI_17024</name>
</gene>
<dbReference type="EMBL" id="ASPP01012844">
    <property type="protein sequence ID" value="ETO20193.1"/>
    <property type="molecule type" value="Genomic_DNA"/>
</dbReference>
<feature type="transmembrane region" description="Helical" evidence="2">
    <location>
        <begin position="181"/>
        <end position="200"/>
    </location>
</feature>
<sequence>MGWKGVNKYGTRNWYKSDLANEDILCINNESNESEITYMDIYSSLLSKSLHNRRDSGYGLEHTGSYFHGASFGGIDNYYEDMFWNSIGKRQSQSQQNVPPPTSGSSSSSSRDKGTEEEEKKEEQKHPVADNEHNSNQGKIYRFWDISSQCKPANRNAVFRHIPISCFVFLTSPVFCYQASFFFFFFLTFINCHYIANFLLQKTKKNAKQILSLSKWILSLELFKEIFVDKTHLQNNGSIKEEDQSNKNMLAPVIVLLNKCDLFQKDIAESDPHSDSFKSLILSFPDYDGGQSYEESSHLSFFFFDEQRLIE</sequence>
<evidence type="ECO:0000313" key="3">
    <source>
        <dbReference type="EMBL" id="ETO20193.1"/>
    </source>
</evidence>
<dbReference type="Gene3D" id="3.40.50.300">
    <property type="entry name" value="P-loop containing nucleotide triphosphate hydrolases"/>
    <property type="match status" value="1"/>
</dbReference>
<evidence type="ECO:0000256" key="2">
    <source>
        <dbReference type="SAM" id="Phobius"/>
    </source>
</evidence>
<keyword evidence="4" id="KW-1185">Reference proteome</keyword>
<protein>
    <submittedName>
        <fullName evidence="3">Uncharacterized protein</fullName>
    </submittedName>
</protein>
<evidence type="ECO:0000256" key="1">
    <source>
        <dbReference type="SAM" id="MobiDB-lite"/>
    </source>
</evidence>
<comment type="caution">
    <text evidence="3">The sequence shown here is derived from an EMBL/GenBank/DDBJ whole genome shotgun (WGS) entry which is preliminary data.</text>
</comment>
<dbReference type="InterPro" id="IPR027417">
    <property type="entry name" value="P-loop_NTPase"/>
</dbReference>
<keyword evidence="2" id="KW-0812">Transmembrane</keyword>
<reference evidence="3 4" key="1">
    <citation type="journal article" date="2013" name="Curr. Biol.">
        <title>The Genome of the Foraminiferan Reticulomyxa filosa.</title>
        <authorList>
            <person name="Glockner G."/>
            <person name="Hulsmann N."/>
            <person name="Schleicher M."/>
            <person name="Noegel A.A."/>
            <person name="Eichinger L."/>
            <person name="Gallinger C."/>
            <person name="Pawlowski J."/>
            <person name="Sierra R."/>
            <person name="Euteneuer U."/>
            <person name="Pillet L."/>
            <person name="Moustafa A."/>
            <person name="Platzer M."/>
            <person name="Groth M."/>
            <person name="Szafranski K."/>
            <person name="Schliwa M."/>
        </authorList>
    </citation>
    <scope>NUCLEOTIDE SEQUENCE [LARGE SCALE GENOMIC DNA]</scope>
</reference>
<dbReference type="Proteomes" id="UP000023152">
    <property type="component" value="Unassembled WGS sequence"/>
</dbReference>
<name>X6N2R5_RETFI</name>
<keyword evidence="2" id="KW-1133">Transmembrane helix</keyword>
<feature type="region of interest" description="Disordered" evidence="1">
    <location>
        <begin position="90"/>
        <end position="134"/>
    </location>
</feature>
<accession>X6N2R5</accession>
<organism evidence="3 4">
    <name type="scientific">Reticulomyxa filosa</name>
    <dbReference type="NCBI Taxonomy" id="46433"/>
    <lineage>
        <taxon>Eukaryota</taxon>
        <taxon>Sar</taxon>
        <taxon>Rhizaria</taxon>
        <taxon>Retaria</taxon>
        <taxon>Foraminifera</taxon>
        <taxon>Monothalamids</taxon>
        <taxon>Reticulomyxidae</taxon>
        <taxon>Reticulomyxa</taxon>
    </lineage>
</organism>
<evidence type="ECO:0000313" key="4">
    <source>
        <dbReference type="Proteomes" id="UP000023152"/>
    </source>
</evidence>
<keyword evidence="2" id="KW-0472">Membrane</keyword>
<feature type="compositionally biased region" description="Basic and acidic residues" evidence="1">
    <location>
        <begin position="121"/>
        <end position="133"/>
    </location>
</feature>
<dbReference type="AlphaFoldDB" id="X6N2R5"/>
<proteinExistence type="predicted"/>